<dbReference type="Proteomes" id="UP000823561">
    <property type="component" value="Chromosome 18"/>
</dbReference>
<dbReference type="InterPro" id="IPR036116">
    <property type="entry name" value="FN3_sf"/>
</dbReference>
<accession>A0AAV6FXJ8</accession>
<dbReference type="AlphaFoldDB" id="A0AAV6FXJ8"/>
<keyword evidence="2" id="KW-0812">Transmembrane</keyword>
<keyword evidence="3" id="KW-0732">Signal</keyword>
<comment type="caution">
    <text evidence="4">The sequence shown here is derived from an EMBL/GenBank/DDBJ whole genome shotgun (WGS) entry which is preliminary data.</text>
</comment>
<dbReference type="EMBL" id="JADWDJ010000018">
    <property type="protein sequence ID" value="KAG5266507.1"/>
    <property type="molecule type" value="Genomic_DNA"/>
</dbReference>
<keyword evidence="2" id="KW-1133">Transmembrane helix</keyword>
<evidence type="ECO:0000313" key="5">
    <source>
        <dbReference type="Proteomes" id="UP000823561"/>
    </source>
</evidence>
<dbReference type="SUPFAM" id="SSF49265">
    <property type="entry name" value="Fibronectin type III"/>
    <property type="match status" value="1"/>
</dbReference>
<reference evidence="4" key="1">
    <citation type="submission" date="2020-10" db="EMBL/GenBank/DDBJ databases">
        <title>Chromosome-scale genome assembly of the Allis shad, Alosa alosa.</title>
        <authorList>
            <person name="Margot Z."/>
            <person name="Christophe K."/>
            <person name="Cabau C."/>
            <person name="Louis A."/>
            <person name="Berthelot C."/>
            <person name="Parey E."/>
            <person name="Roest Crollius H."/>
            <person name="Montfort J."/>
            <person name="Robinson-Rechavi M."/>
            <person name="Bucao C."/>
            <person name="Bouchez O."/>
            <person name="Gislard M."/>
            <person name="Lluch J."/>
            <person name="Milhes M."/>
            <person name="Lampietro C."/>
            <person name="Lopez Roques C."/>
            <person name="Donnadieu C."/>
            <person name="Braasch I."/>
            <person name="Desvignes T."/>
            <person name="Postlethwait J."/>
            <person name="Bobe J."/>
            <person name="Guiguen Y."/>
        </authorList>
    </citation>
    <scope>NUCLEOTIDE SEQUENCE</scope>
    <source>
        <strain evidence="4">M-15738</strain>
        <tissue evidence="4">Blood</tissue>
    </source>
</reference>
<feature type="chain" id="PRO_5043529192" evidence="3">
    <location>
        <begin position="23"/>
        <end position="411"/>
    </location>
</feature>
<name>A0AAV6FXJ8_9TELE</name>
<evidence type="ECO:0000256" key="2">
    <source>
        <dbReference type="SAM" id="Phobius"/>
    </source>
</evidence>
<organism evidence="4 5">
    <name type="scientific">Alosa alosa</name>
    <name type="common">allis shad</name>
    <dbReference type="NCBI Taxonomy" id="278164"/>
    <lineage>
        <taxon>Eukaryota</taxon>
        <taxon>Metazoa</taxon>
        <taxon>Chordata</taxon>
        <taxon>Craniata</taxon>
        <taxon>Vertebrata</taxon>
        <taxon>Euteleostomi</taxon>
        <taxon>Actinopterygii</taxon>
        <taxon>Neopterygii</taxon>
        <taxon>Teleostei</taxon>
        <taxon>Clupei</taxon>
        <taxon>Clupeiformes</taxon>
        <taxon>Clupeoidei</taxon>
        <taxon>Clupeidae</taxon>
        <taxon>Alosa</taxon>
    </lineage>
</organism>
<sequence length="411" mass="45928">MMKTLCLYQLVAILATVGMVKLVEPPDNVSIFCQNGTNIAYWNHSGPDLYLVTIKSYNDGETRFQGRISHRHIDMSSVTPPENDVYILDLVAMDGSNISDRVEVTFGYSSDLHSDVTCFMDFPTVNITAETDRIMFSFDNPLEVVDDDSNYSNDGYDGYIEQNATGEYLNEDGKFYYTVYTTHDEKRLDFECPLEAVVCYGELLFRNCTILELEGNIDGVRYKYSKDICNIVPEKGSWPIYLILVISIIVPVSLVFIILCTRKLTIKTFLSAHMPDSLKPSQVPGAPGLLKPEFTVSSCAQTGSTPLLQSPVDSPAESPTIIPPDGCPEKTHFRIPARAPSSDDQPEDGYEARLKDGLEPEPQPQRECYEGSDDDGYMQRERIPDTSESTHSSVIDIEIAPEDQVSGYGHR</sequence>
<feature type="region of interest" description="Disordered" evidence="1">
    <location>
        <begin position="305"/>
        <end position="411"/>
    </location>
</feature>
<dbReference type="InterPro" id="IPR013783">
    <property type="entry name" value="Ig-like_fold"/>
</dbReference>
<feature type="signal peptide" evidence="3">
    <location>
        <begin position="1"/>
        <end position="22"/>
    </location>
</feature>
<evidence type="ECO:0000256" key="3">
    <source>
        <dbReference type="SAM" id="SignalP"/>
    </source>
</evidence>
<gene>
    <name evidence="4" type="ORF">AALO_G00232860</name>
</gene>
<keyword evidence="5" id="KW-1185">Reference proteome</keyword>
<proteinExistence type="predicted"/>
<feature type="transmembrane region" description="Helical" evidence="2">
    <location>
        <begin position="238"/>
        <end position="260"/>
    </location>
</feature>
<keyword evidence="2" id="KW-0472">Membrane</keyword>
<evidence type="ECO:0000256" key="1">
    <source>
        <dbReference type="SAM" id="MobiDB-lite"/>
    </source>
</evidence>
<evidence type="ECO:0000313" key="4">
    <source>
        <dbReference type="EMBL" id="KAG5266507.1"/>
    </source>
</evidence>
<protein>
    <submittedName>
        <fullName evidence="4">Uncharacterized protein</fullName>
    </submittedName>
</protein>
<dbReference type="Gene3D" id="2.60.40.10">
    <property type="entry name" value="Immunoglobulins"/>
    <property type="match status" value="1"/>
</dbReference>